<dbReference type="InterPro" id="IPR011530">
    <property type="entry name" value="rRNA_adenine_dimethylase"/>
</dbReference>
<feature type="binding site" evidence="7 8">
    <location>
        <position position="61"/>
    </location>
    <ligand>
        <name>S-adenosyl-L-methionine</name>
        <dbReference type="ChEBI" id="CHEBI:59789"/>
    </ligand>
</feature>
<feature type="domain" description="Ribosomal RNA adenine methylase transferase N-terminal" evidence="9">
    <location>
        <begin position="41"/>
        <end position="208"/>
    </location>
</feature>
<dbReference type="GO" id="GO:0052908">
    <property type="term" value="F:16S rRNA (adenine(1518)-N(6)/adenine(1519)-N(6))-dimethyltransferase activity"/>
    <property type="evidence" value="ECO:0007669"/>
    <property type="project" value="UniProtKB-EC"/>
</dbReference>
<dbReference type="PANTHER" id="PTHR11727:SF7">
    <property type="entry name" value="DIMETHYLADENOSINE TRANSFERASE-RELATED"/>
    <property type="match status" value="1"/>
</dbReference>
<evidence type="ECO:0000256" key="2">
    <source>
        <dbReference type="ARBA" id="ARBA00022552"/>
    </source>
</evidence>
<evidence type="ECO:0000313" key="10">
    <source>
        <dbReference type="EMBL" id="ADH64463.1"/>
    </source>
</evidence>
<dbReference type="Gene3D" id="1.10.8.100">
    <property type="entry name" value="Ribosomal RNA adenine dimethylase-like, domain 2"/>
    <property type="match status" value="1"/>
</dbReference>
<dbReference type="eggNOG" id="COG0030">
    <property type="taxonomic scope" value="Bacteria"/>
</dbReference>
<sequence length="276" mass="30592">MALISNWQDLTSSRAVRELLERYGLRADKRFGQNFLVEAGYLQRIVAAVGFKPGERVYEVGPGLGTLTRALAEAGAKVTAVEMDRRLEPVHAETLAHLPVEVIWGDALEFDWRSIPPGSLFAGNLPYNIATPLITKLLLSRRFRCIVVLVQKEVALRMVAAPGTPEYGVLSLRIQHHSQARRLFDLPPGVFLPPPKVTSSLVRLEPNANPDDPELFRLIEAAFAQRRKTLSNALKAAEYPPQAVTAALVQMGLPPQIRGEALSLEQFRTLHSLLPR</sequence>
<dbReference type="PANTHER" id="PTHR11727">
    <property type="entry name" value="DIMETHYLADENOSINE TRANSFERASE"/>
    <property type="match status" value="1"/>
</dbReference>
<gene>
    <name evidence="7" type="primary">rsmA</name>
    <name evidence="7" type="synonym">ksgA</name>
    <name evidence="10" type="ordered locus">Mesil_2614</name>
</gene>
<keyword evidence="4 7" id="KW-0808">Transferase</keyword>
<protein>
    <recommendedName>
        <fullName evidence="7">Ribosomal RNA small subunit methyltransferase A</fullName>
        <ecNumber evidence="7">2.1.1.182</ecNumber>
    </recommendedName>
    <alternativeName>
        <fullName evidence="7">16S rRNA (adenine(1518)-N(6)/adenine(1519)-N(6))-dimethyltransferase</fullName>
    </alternativeName>
    <alternativeName>
        <fullName evidence="7">16S rRNA dimethyladenosine transferase</fullName>
    </alternativeName>
    <alternativeName>
        <fullName evidence="7">16S rRNA dimethylase</fullName>
    </alternativeName>
    <alternativeName>
        <fullName evidence="7">S-adenosylmethionine-6-N', N'-adenosyl(rRNA) dimethyltransferase</fullName>
    </alternativeName>
</protein>
<keyword evidence="5 7" id="KW-0949">S-adenosyl-L-methionine</keyword>
<keyword evidence="6 7" id="KW-0694">RNA-binding</keyword>
<dbReference type="GO" id="GO:0005829">
    <property type="term" value="C:cytosol"/>
    <property type="evidence" value="ECO:0007669"/>
    <property type="project" value="TreeGrafter"/>
</dbReference>
<comment type="subcellular location">
    <subcellularLocation>
        <location evidence="7">Cytoplasm</location>
    </subcellularLocation>
</comment>
<dbReference type="InterPro" id="IPR001737">
    <property type="entry name" value="KsgA/Erm"/>
</dbReference>
<evidence type="ECO:0000256" key="6">
    <source>
        <dbReference type="ARBA" id="ARBA00022884"/>
    </source>
</evidence>
<evidence type="ECO:0000256" key="4">
    <source>
        <dbReference type="ARBA" id="ARBA00022679"/>
    </source>
</evidence>
<evidence type="ECO:0000256" key="5">
    <source>
        <dbReference type="ARBA" id="ARBA00022691"/>
    </source>
</evidence>
<evidence type="ECO:0000256" key="1">
    <source>
        <dbReference type="ARBA" id="ARBA00022490"/>
    </source>
</evidence>
<organism evidence="10 11">
    <name type="scientific">Allomeiothermus silvanus (strain ATCC 700542 / DSM 9946 / NBRC 106475 / NCIMB 13440 / VI-R2)</name>
    <name type="common">Thermus silvanus</name>
    <dbReference type="NCBI Taxonomy" id="526227"/>
    <lineage>
        <taxon>Bacteria</taxon>
        <taxon>Thermotogati</taxon>
        <taxon>Deinococcota</taxon>
        <taxon>Deinococci</taxon>
        <taxon>Thermales</taxon>
        <taxon>Thermaceae</taxon>
        <taxon>Allomeiothermus</taxon>
    </lineage>
</organism>
<dbReference type="InterPro" id="IPR020598">
    <property type="entry name" value="rRNA_Ade_methylase_Trfase_N"/>
</dbReference>
<comment type="similarity">
    <text evidence="7">Belongs to the class I-like SAM-binding methyltransferase superfamily. rRNA adenine N(6)-methyltransferase family. RsmA subfamily.</text>
</comment>
<feature type="binding site" evidence="7 8">
    <location>
        <position position="82"/>
    </location>
    <ligand>
        <name>S-adenosyl-L-methionine</name>
        <dbReference type="ChEBI" id="CHEBI:59789"/>
    </ligand>
</feature>
<keyword evidence="1 7" id="KW-0963">Cytoplasm</keyword>
<feature type="binding site" evidence="7 8">
    <location>
        <position position="36"/>
    </location>
    <ligand>
        <name>S-adenosyl-L-methionine</name>
        <dbReference type="ChEBI" id="CHEBI:59789"/>
    </ligand>
</feature>
<evidence type="ECO:0000313" key="11">
    <source>
        <dbReference type="Proteomes" id="UP000001916"/>
    </source>
</evidence>
<dbReference type="Gene3D" id="3.40.50.150">
    <property type="entry name" value="Vaccinia Virus protein VP39"/>
    <property type="match status" value="1"/>
</dbReference>
<dbReference type="AlphaFoldDB" id="D7BBK1"/>
<dbReference type="OrthoDB" id="9814755at2"/>
<dbReference type="PROSITE" id="PS01131">
    <property type="entry name" value="RRNA_A_DIMETH"/>
    <property type="match status" value="1"/>
</dbReference>
<dbReference type="InterPro" id="IPR023165">
    <property type="entry name" value="rRNA_Ade_diMease-like_C"/>
</dbReference>
<dbReference type="HOGENOM" id="CLU_041220_0_0_0"/>
<feature type="binding site" evidence="7 8">
    <location>
        <position position="106"/>
    </location>
    <ligand>
        <name>S-adenosyl-L-methionine</name>
        <dbReference type="ChEBI" id="CHEBI:59789"/>
    </ligand>
</feature>
<evidence type="ECO:0000256" key="8">
    <source>
        <dbReference type="PROSITE-ProRule" id="PRU01026"/>
    </source>
</evidence>
<keyword evidence="2 7" id="KW-0698">rRNA processing</keyword>
<evidence type="ECO:0000256" key="3">
    <source>
        <dbReference type="ARBA" id="ARBA00022603"/>
    </source>
</evidence>
<dbReference type="Pfam" id="PF00398">
    <property type="entry name" value="RrnaAD"/>
    <property type="match status" value="1"/>
</dbReference>
<comment type="function">
    <text evidence="7">Specifically dimethylates two adjacent adenosines (A1518 and A1519) in the loop of a conserved hairpin near the 3'-end of 16S rRNA in the 30S particle. May play a critical role in biogenesis of 30S subunits.</text>
</comment>
<dbReference type="SMART" id="SM00650">
    <property type="entry name" value="rADc"/>
    <property type="match status" value="1"/>
</dbReference>
<dbReference type="NCBIfam" id="TIGR00755">
    <property type="entry name" value="ksgA"/>
    <property type="match status" value="1"/>
</dbReference>
<keyword evidence="3 7" id="KW-0489">Methyltransferase</keyword>
<dbReference type="InterPro" id="IPR029063">
    <property type="entry name" value="SAM-dependent_MTases_sf"/>
</dbReference>
<dbReference type="RefSeq" id="WP_013159003.1">
    <property type="nucleotide sequence ID" value="NC_014212.1"/>
</dbReference>
<dbReference type="EMBL" id="CP002042">
    <property type="protein sequence ID" value="ADH64463.1"/>
    <property type="molecule type" value="Genomic_DNA"/>
</dbReference>
<dbReference type="EC" id="2.1.1.182" evidence="7"/>
<reference evidence="10 11" key="1">
    <citation type="journal article" date="2010" name="Stand. Genomic Sci.">
        <title>Complete genome sequence of Meiothermus silvanus type strain (VI-R2).</title>
        <authorList>
            <person name="Sikorski J."/>
            <person name="Tindall B.J."/>
            <person name="Lowry S."/>
            <person name="Lucas S."/>
            <person name="Nolan M."/>
            <person name="Copeland A."/>
            <person name="Glavina Del Rio T."/>
            <person name="Tice H."/>
            <person name="Cheng J.F."/>
            <person name="Han C."/>
            <person name="Pitluck S."/>
            <person name="Liolios K."/>
            <person name="Ivanova N."/>
            <person name="Mavromatis K."/>
            <person name="Mikhailova N."/>
            <person name="Pati A."/>
            <person name="Goodwin L."/>
            <person name="Chen A."/>
            <person name="Palaniappan K."/>
            <person name="Land M."/>
            <person name="Hauser L."/>
            <person name="Chang Y.J."/>
            <person name="Jeffries C.D."/>
            <person name="Rohde M."/>
            <person name="Goker M."/>
            <person name="Woyke T."/>
            <person name="Bristow J."/>
            <person name="Eisen J.A."/>
            <person name="Markowitz V."/>
            <person name="Hugenholtz P."/>
            <person name="Kyrpides N.C."/>
            <person name="Klenk H.P."/>
            <person name="Lapidus A."/>
        </authorList>
    </citation>
    <scope>NUCLEOTIDE SEQUENCE [LARGE SCALE GENOMIC DNA]</scope>
    <source>
        <strain evidence="11">ATCC 700542 / DSM 9946 / VI-R2</strain>
    </source>
</reference>
<dbReference type="HAMAP" id="MF_00607">
    <property type="entry name" value="16SrRNA_methyltr_A"/>
    <property type="match status" value="1"/>
</dbReference>
<comment type="catalytic activity">
    <reaction evidence="7">
        <text>adenosine(1518)/adenosine(1519) in 16S rRNA + 4 S-adenosyl-L-methionine = N(6)-dimethyladenosine(1518)/N(6)-dimethyladenosine(1519) in 16S rRNA + 4 S-adenosyl-L-homocysteine + 4 H(+)</text>
        <dbReference type="Rhea" id="RHEA:19609"/>
        <dbReference type="Rhea" id="RHEA-COMP:10232"/>
        <dbReference type="Rhea" id="RHEA-COMP:10233"/>
        <dbReference type="ChEBI" id="CHEBI:15378"/>
        <dbReference type="ChEBI" id="CHEBI:57856"/>
        <dbReference type="ChEBI" id="CHEBI:59789"/>
        <dbReference type="ChEBI" id="CHEBI:74411"/>
        <dbReference type="ChEBI" id="CHEBI:74493"/>
        <dbReference type="EC" id="2.1.1.182"/>
    </reaction>
</comment>
<dbReference type="Proteomes" id="UP000001916">
    <property type="component" value="Chromosome"/>
</dbReference>
<dbReference type="KEGG" id="msv:Mesil_2614"/>
<proteinExistence type="inferred from homology"/>
<dbReference type="InterPro" id="IPR020596">
    <property type="entry name" value="rRNA_Ade_Mease_Trfase_CS"/>
</dbReference>
<dbReference type="GO" id="GO:0003723">
    <property type="term" value="F:RNA binding"/>
    <property type="evidence" value="ECO:0007669"/>
    <property type="project" value="UniProtKB-UniRule"/>
</dbReference>
<feature type="binding site" evidence="7 8">
    <location>
        <position position="34"/>
    </location>
    <ligand>
        <name>S-adenosyl-L-methionine</name>
        <dbReference type="ChEBI" id="CHEBI:59789"/>
    </ligand>
</feature>
<dbReference type="STRING" id="526227.Mesil_2614"/>
<evidence type="ECO:0000259" key="9">
    <source>
        <dbReference type="SMART" id="SM00650"/>
    </source>
</evidence>
<dbReference type="CDD" id="cd02440">
    <property type="entry name" value="AdoMet_MTases"/>
    <property type="match status" value="1"/>
</dbReference>
<dbReference type="PROSITE" id="PS51689">
    <property type="entry name" value="SAM_RNA_A_N6_MT"/>
    <property type="match status" value="1"/>
</dbReference>
<name>D7BBK1_ALLS1</name>
<evidence type="ECO:0000256" key="7">
    <source>
        <dbReference type="HAMAP-Rule" id="MF_00607"/>
    </source>
</evidence>
<keyword evidence="11" id="KW-1185">Reference proteome</keyword>
<dbReference type="SUPFAM" id="SSF53335">
    <property type="entry name" value="S-adenosyl-L-methionine-dependent methyltransferases"/>
    <property type="match status" value="1"/>
</dbReference>
<feature type="binding site" evidence="7 8">
    <location>
        <position position="124"/>
    </location>
    <ligand>
        <name>S-adenosyl-L-methionine</name>
        <dbReference type="ChEBI" id="CHEBI:59789"/>
    </ligand>
</feature>
<accession>D7BBK1</accession>